<dbReference type="Proteomes" id="UP000789405">
    <property type="component" value="Unassembled WGS sequence"/>
</dbReference>
<evidence type="ECO:0000313" key="1">
    <source>
        <dbReference type="EMBL" id="CAG8699702.1"/>
    </source>
</evidence>
<gene>
    <name evidence="1" type="ORF">DERYTH_LOCUS12910</name>
</gene>
<name>A0A9N9HPV0_9GLOM</name>
<dbReference type="AlphaFoldDB" id="A0A9N9HPV0"/>
<protein>
    <submittedName>
        <fullName evidence="1">7163_t:CDS:1</fullName>
    </submittedName>
</protein>
<feature type="non-terminal residue" evidence="1">
    <location>
        <position position="174"/>
    </location>
</feature>
<comment type="caution">
    <text evidence="1">The sequence shown here is derived from an EMBL/GenBank/DDBJ whole genome shotgun (WGS) entry which is preliminary data.</text>
</comment>
<reference evidence="1" key="1">
    <citation type="submission" date="2021-06" db="EMBL/GenBank/DDBJ databases">
        <authorList>
            <person name="Kallberg Y."/>
            <person name="Tangrot J."/>
            <person name="Rosling A."/>
        </authorList>
    </citation>
    <scope>NUCLEOTIDE SEQUENCE</scope>
    <source>
        <strain evidence="1">MA453B</strain>
    </source>
</reference>
<keyword evidence="2" id="KW-1185">Reference proteome</keyword>
<proteinExistence type="predicted"/>
<organism evidence="1 2">
    <name type="scientific">Dentiscutata erythropus</name>
    <dbReference type="NCBI Taxonomy" id="1348616"/>
    <lineage>
        <taxon>Eukaryota</taxon>
        <taxon>Fungi</taxon>
        <taxon>Fungi incertae sedis</taxon>
        <taxon>Mucoromycota</taxon>
        <taxon>Glomeromycotina</taxon>
        <taxon>Glomeromycetes</taxon>
        <taxon>Diversisporales</taxon>
        <taxon>Gigasporaceae</taxon>
        <taxon>Dentiscutata</taxon>
    </lineage>
</organism>
<evidence type="ECO:0000313" key="2">
    <source>
        <dbReference type="Proteomes" id="UP000789405"/>
    </source>
</evidence>
<accession>A0A9N9HPV0</accession>
<sequence length="174" mass="19242">MTPYNIVFGQLPHCETNIVDILINDHYDQEELANTSAFNTSASNILVSNTSASNTSASNTSAFNTSAILETNNNNELYNDLSNILDIYYSQDNNDLIELNNDIVNLQEIIIISDSETCELELLGTPDYSDLDVVLLNKTLSLRQASLKQNYTLAAQPSSSKQVNQEINESLNLS</sequence>
<dbReference type="OrthoDB" id="10582312at2759"/>
<dbReference type="EMBL" id="CAJVPY010008707">
    <property type="protein sequence ID" value="CAG8699702.1"/>
    <property type="molecule type" value="Genomic_DNA"/>
</dbReference>